<keyword evidence="1" id="KW-0472">Membrane</keyword>
<dbReference type="EMBL" id="JAMTCP010000012">
    <property type="protein sequence ID" value="MCP2258984.1"/>
    <property type="molecule type" value="Genomic_DNA"/>
</dbReference>
<evidence type="ECO:0000313" key="2">
    <source>
        <dbReference type="EMBL" id="MCP2258984.1"/>
    </source>
</evidence>
<feature type="transmembrane region" description="Helical" evidence="1">
    <location>
        <begin position="137"/>
        <end position="160"/>
    </location>
</feature>
<dbReference type="Proteomes" id="UP001205311">
    <property type="component" value="Unassembled WGS sequence"/>
</dbReference>
<reference evidence="2 3" key="1">
    <citation type="submission" date="2022-06" db="EMBL/GenBank/DDBJ databases">
        <title>Genomic Encyclopedia of Archaeal and Bacterial Type Strains, Phase II (KMG-II): from individual species to whole genera.</title>
        <authorList>
            <person name="Goeker M."/>
        </authorList>
    </citation>
    <scope>NUCLEOTIDE SEQUENCE [LARGE SCALE GENOMIC DNA]</scope>
    <source>
        <strain evidence="2 3">DSM 40477</strain>
    </source>
</reference>
<gene>
    <name evidence="2" type="ORF">LX15_002683</name>
</gene>
<comment type="caution">
    <text evidence="2">The sequence shown here is derived from an EMBL/GenBank/DDBJ whole genome shotgun (WGS) entry which is preliminary data.</text>
</comment>
<dbReference type="RefSeq" id="WP_253669894.1">
    <property type="nucleotide sequence ID" value="NZ_JAMTCP010000012.1"/>
</dbReference>
<evidence type="ECO:0008006" key="4">
    <source>
        <dbReference type="Google" id="ProtNLM"/>
    </source>
</evidence>
<feature type="transmembrane region" description="Helical" evidence="1">
    <location>
        <begin position="109"/>
        <end position="131"/>
    </location>
</feature>
<proteinExistence type="predicted"/>
<keyword evidence="3" id="KW-1185">Reference proteome</keyword>
<evidence type="ECO:0000313" key="3">
    <source>
        <dbReference type="Proteomes" id="UP001205311"/>
    </source>
</evidence>
<feature type="transmembrane region" description="Helical" evidence="1">
    <location>
        <begin position="21"/>
        <end position="39"/>
    </location>
</feature>
<name>A0ABT1HTZ1_STRSD</name>
<keyword evidence="1" id="KW-0812">Transmembrane</keyword>
<feature type="transmembrane region" description="Helical" evidence="1">
    <location>
        <begin position="69"/>
        <end position="89"/>
    </location>
</feature>
<organism evidence="2 3">
    <name type="scientific">Streptoalloteichus tenebrarius (strain ATCC 17920 / DSM 40477 / JCM 4838 / CBS 697.72 / NBRC 16177 / NCIMB 11028 / NRRL B-12390 / A12253. 1 / ISP 5477)</name>
    <name type="common">Streptomyces tenebrarius</name>
    <dbReference type="NCBI Taxonomy" id="1933"/>
    <lineage>
        <taxon>Bacteria</taxon>
        <taxon>Bacillati</taxon>
        <taxon>Actinomycetota</taxon>
        <taxon>Actinomycetes</taxon>
        <taxon>Pseudonocardiales</taxon>
        <taxon>Pseudonocardiaceae</taxon>
        <taxon>Streptoalloteichus</taxon>
    </lineage>
</organism>
<accession>A0ABT1HTZ1</accession>
<sequence length="294" mass="32489">MARANHGGAAGEQRRHPPREVTAALVGLTALGVLVVYFGREWARAHARALGLHENVLGLSAADQLARGVAALAPLALLVGGAGLGWAWLDRRLRPWWRRTGHSPVLSQVTSVLAGSWLLLPMLVWVVGRAAPGPARVLLPLSFGAGLLVSLYVLHLEHVVRRGRAEPRWRHTLVTALTVVVVSLSLLWGAKNYADLLGRRWADEFPARLADHAQVVVYSAERLHLTAPRVDEERLDAEESRYRYRYSGLRFLDYAAGRYLLVSDGWMPQFGVVLVLPANDPSVRLEFVRDSRVP</sequence>
<feature type="transmembrane region" description="Helical" evidence="1">
    <location>
        <begin position="172"/>
        <end position="190"/>
    </location>
</feature>
<protein>
    <recommendedName>
        <fullName evidence="4">DUF3592 domain-containing protein</fullName>
    </recommendedName>
</protein>
<keyword evidence="1" id="KW-1133">Transmembrane helix</keyword>
<evidence type="ECO:0000256" key="1">
    <source>
        <dbReference type="SAM" id="Phobius"/>
    </source>
</evidence>